<dbReference type="InterPro" id="IPR023614">
    <property type="entry name" value="Porin_dom_sf"/>
</dbReference>
<comment type="caution">
    <text evidence="2">The sequence shown here is derived from an EMBL/GenBank/DDBJ whole genome shotgun (WGS) entry which is preliminary data.</text>
</comment>
<dbReference type="Proteomes" id="UP001156870">
    <property type="component" value="Unassembled WGS sequence"/>
</dbReference>
<feature type="domain" description="Alginate export" evidence="1">
    <location>
        <begin position="55"/>
        <end position="145"/>
    </location>
</feature>
<gene>
    <name evidence="2" type="ORF">GCM10007877_00140</name>
</gene>
<dbReference type="Pfam" id="PF13372">
    <property type="entry name" value="Alginate_exp"/>
    <property type="match status" value="1"/>
</dbReference>
<evidence type="ECO:0000313" key="2">
    <source>
        <dbReference type="EMBL" id="GLS24303.1"/>
    </source>
</evidence>
<dbReference type="EMBL" id="BSPD01000001">
    <property type="protein sequence ID" value="GLS24303.1"/>
    <property type="molecule type" value="Genomic_DNA"/>
</dbReference>
<dbReference type="AlphaFoldDB" id="A0AA37WJK3"/>
<evidence type="ECO:0000313" key="3">
    <source>
        <dbReference type="Proteomes" id="UP001156870"/>
    </source>
</evidence>
<dbReference type="InterPro" id="IPR025388">
    <property type="entry name" value="Alginate_export_dom"/>
</dbReference>
<organism evidence="2 3">
    <name type="scientific">Marinibactrum halimedae</name>
    <dbReference type="NCBI Taxonomy" id="1444977"/>
    <lineage>
        <taxon>Bacteria</taxon>
        <taxon>Pseudomonadati</taxon>
        <taxon>Pseudomonadota</taxon>
        <taxon>Gammaproteobacteria</taxon>
        <taxon>Cellvibrionales</taxon>
        <taxon>Cellvibrionaceae</taxon>
        <taxon>Marinibactrum</taxon>
    </lineage>
</organism>
<accession>A0AA37WJK3</accession>
<keyword evidence="3" id="KW-1185">Reference proteome</keyword>
<protein>
    <recommendedName>
        <fullName evidence="1">Alginate export domain-containing protein</fullName>
    </recommendedName>
</protein>
<dbReference type="Gene3D" id="2.40.160.10">
    <property type="entry name" value="Porin"/>
    <property type="match status" value="1"/>
</dbReference>
<sequence length="404" mass="46211">MISSVAFVFGGVDNSGAAEHSVGFSSRIRIADLETNGNSGEAASGLFRATLESSWSDSFESFVQLDHVESAYQNHHSNGVRFNGEPEIPDVSGTDLNQLFARFTYEDWSVTAGRQVIELDNQRFVGSVSVWQNQQTFDAVSINKKVFSNSHLQYFYVENANRIFGDEANERLSRRDENFEALNGMRPALGLGDHQHDSHLLRAEFNEWDYSKFVLYSYLIDNKDAPFTSNDSLGLRYEFKIKPDQFRYRFELENALQRRTGVEDKPTLSYFSVEGGVAYQSVELSARRERMGSKNNVAFVTPLATLHDFHGWADVLNVAPAQGLDDQSIKLKWRKTPFKFDVRYHRFASENGREKFGEEIDFDIIYKPAKKHVVLLRFADFKASKNNDAHEDVKRVILSYSYNF</sequence>
<proteinExistence type="predicted"/>
<evidence type="ECO:0000259" key="1">
    <source>
        <dbReference type="Pfam" id="PF13372"/>
    </source>
</evidence>
<name>A0AA37WJK3_9GAMM</name>
<reference evidence="2 3" key="1">
    <citation type="journal article" date="2014" name="Int. J. Syst. Evol. Microbiol.">
        <title>Complete genome sequence of Corynebacterium casei LMG S-19264T (=DSM 44701T), isolated from a smear-ripened cheese.</title>
        <authorList>
            <consortium name="US DOE Joint Genome Institute (JGI-PGF)"/>
            <person name="Walter F."/>
            <person name="Albersmeier A."/>
            <person name="Kalinowski J."/>
            <person name="Ruckert C."/>
        </authorList>
    </citation>
    <scope>NUCLEOTIDE SEQUENCE [LARGE SCALE GENOMIC DNA]</scope>
    <source>
        <strain evidence="2 3">NBRC 110095</strain>
    </source>
</reference>